<organism evidence="2 3">
    <name type="scientific">Lasiosphaeria miniovina</name>
    <dbReference type="NCBI Taxonomy" id="1954250"/>
    <lineage>
        <taxon>Eukaryota</taxon>
        <taxon>Fungi</taxon>
        <taxon>Dikarya</taxon>
        <taxon>Ascomycota</taxon>
        <taxon>Pezizomycotina</taxon>
        <taxon>Sordariomycetes</taxon>
        <taxon>Sordariomycetidae</taxon>
        <taxon>Sordariales</taxon>
        <taxon>Lasiosphaeriaceae</taxon>
        <taxon>Lasiosphaeria</taxon>
    </lineage>
</organism>
<evidence type="ECO:0000313" key="2">
    <source>
        <dbReference type="EMBL" id="KAK0728898.1"/>
    </source>
</evidence>
<dbReference type="AlphaFoldDB" id="A0AA40EB11"/>
<feature type="compositionally biased region" description="Basic and acidic residues" evidence="1">
    <location>
        <begin position="57"/>
        <end position="66"/>
    </location>
</feature>
<dbReference type="GeneID" id="85328318"/>
<keyword evidence="3" id="KW-1185">Reference proteome</keyword>
<proteinExistence type="predicted"/>
<dbReference type="PANTHER" id="PTHR42470">
    <property type="entry name" value="VAST DOMAIN-CONTAINING PROTEIN"/>
    <property type="match status" value="1"/>
</dbReference>
<dbReference type="EMBL" id="JAUIRO010000002">
    <property type="protein sequence ID" value="KAK0728898.1"/>
    <property type="molecule type" value="Genomic_DNA"/>
</dbReference>
<dbReference type="Proteomes" id="UP001172101">
    <property type="component" value="Unassembled WGS sequence"/>
</dbReference>
<accession>A0AA40EB11</accession>
<reference evidence="2" key="1">
    <citation type="submission" date="2023-06" db="EMBL/GenBank/DDBJ databases">
        <title>Genome-scale phylogeny and comparative genomics of the fungal order Sordariales.</title>
        <authorList>
            <consortium name="Lawrence Berkeley National Laboratory"/>
            <person name="Hensen N."/>
            <person name="Bonometti L."/>
            <person name="Westerberg I."/>
            <person name="Brannstrom I.O."/>
            <person name="Guillou S."/>
            <person name="Cros-Aarteil S."/>
            <person name="Calhoun S."/>
            <person name="Haridas S."/>
            <person name="Kuo A."/>
            <person name="Mondo S."/>
            <person name="Pangilinan J."/>
            <person name="Riley R."/>
            <person name="LaButti K."/>
            <person name="Andreopoulos B."/>
            <person name="Lipzen A."/>
            <person name="Chen C."/>
            <person name="Yanf M."/>
            <person name="Daum C."/>
            <person name="Ng V."/>
            <person name="Clum A."/>
            <person name="Steindorff A."/>
            <person name="Ohm R."/>
            <person name="Martin F."/>
            <person name="Silar P."/>
            <person name="Natvig D."/>
            <person name="Lalanne C."/>
            <person name="Gautier V."/>
            <person name="Ament-velasquez S.L."/>
            <person name="Kruys A."/>
            <person name="Hutchinson M.I."/>
            <person name="Powell A.J."/>
            <person name="Barry K."/>
            <person name="Miller A.N."/>
            <person name="Grigoriev I.V."/>
            <person name="Debuchy R."/>
            <person name="Gladieux P."/>
            <person name="Thoren M.H."/>
            <person name="Johannesson H."/>
        </authorList>
    </citation>
    <scope>NUCLEOTIDE SEQUENCE</scope>
    <source>
        <strain evidence="2">SMH2392-1A</strain>
    </source>
</reference>
<feature type="compositionally biased region" description="Acidic residues" evidence="1">
    <location>
        <begin position="122"/>
        <end position="135"/>
    </location>
</feature>
<protein>
    <submittedName>
        <fullName evidence="2">Uncharacterized protein</fullName>
    </submittedName>
</protein>
<name>A0AA40EB11_9PEZI</name>
<gene>
    <name evidence="2" type="ORF">B0T26DRAFT_749056</name>
</gene>
<dbReference type="PANTHER" id="PTHR42470:SF1">
    <property type="entry name" value="VAST DOMAIN-CONTAINING PROTEIN"/>
    <property type="match status" value="1"/>
</dbReference>
<sequence length="237" mass="26817">MEARGADYYMANIKSFLLQEPEHYIEFRKYVRNIIDWGKDKRLKEIRDSLDGLLEESRKRASEAAKSRQPPSDGSATSSGKRRKSNRTDSVQGRSEETDGPYWDEHDMPGHGASEEPSFPPDTDDNTVSQDEELALADYLPRDGQQGRDEGLGPAEYVHEGQQDQDESDFSSEFLPPTNDCAPSSKHKRKALSPSHASSRRRSRAKDYWTLDNGSGEYFHKHSDGTITWLEGSDDTN</sequence>
<feature type="region of interest" description="Disordered" evidence="1">
    <location>
        <begin position="57"/>
        <end position="222"/>
    </location>
</feature>
<evidence type="ECO:0000313" key="3">
    <source>
        <dbReference type="Proteomes" id="UP001172101"/>
    </source>
</evidence>
<dbReference type="RefSeq" id="XP_060301753.1">
    <property type="nucleotide sequence ID" value="XM_060445048.1"/>
</dbReference>
<evidence type="ECO:0000256" key="1">
    <source>
        <dbReference type="SAM" id="MobiDB-lite"/>
    </source>
</evidence>
<feature type="compositionally biased region" description="Polar residues" evidence="1">
    <location>
        <begin position="69"/>
        <end position="79"/>
    </location>
</feature>
<comment type="caution">
    <text evidence="2">The sequence shown here is derived from an EMBL/GenBank/DDBJ whole genome shotgun (WGS) entry which is preliminary data.</text>
</comment>
<feature type="compositionally biased region" description="Basic and acidic residues" evidence="1">
    <location>
        <begin position="145"/>
        <end position="162"/>
    </location>
</feature>